<comment type="caution">
    <text evidence="1">The sequence shown here is derived from an EMBL/GenBank/DDBJ whole genome shotgun (WGS) entry which is preliminary data.</text>
</comment>
<name>A0A7M4DD74_9MICO</name>
<protein>
    <recommendedName>
        <fullName evidence="3">YCII-related domain-containing protein</fullName>
    </recommendedName>
</protein>
<evidence type="ECO:0000313" key="1">
    <source>
        <dbReference type="EMBL" id="VZO34793.1"/>
    </source>
</evidence>
<evidence type="ECO:0000313" key="2">
    <source>
        <dbReference type="Proteomes" id="UP000419743"/>
    </source>
</evidence>
<keyword evidence="2" id="KW-1185">Reference proteome</keyword>
<sequence>MPGMGKYLAIFNGAATREAREKITPEESDAFLARWGAWASGLGAALLDPGAPLYRKVRLTVDAAEPFEDSRTAYAIIDAASHDQAVEMFASHPHLGLAPGNSIEVIECPEPPTE</sequence>
<dbReference type="Gene3D" id="3.30.70.1060">
    <property type="entry name" value="Dimeric alpha+beta barrel"/>
    <property type="match status" value="1"/>
</dbReference>
<dbReference type="Proteomes" id="UP000419743">
    <property type="component" value="Unassembled WGS sequence"/>
</dbReference>
<organism evidence="1 2">
    <name type="scientific">Occultella aeris</name>
    <dbReference type="NCBI Taxonomy" id="2761496"/>
    <lineage>
        <taxon>Bacteria</taxon>
        <taxon>Bacillati</taxon>
        <taxon>Actinomycetota</taxon>
        <taxon>Actinomycetes</taxon>
        <taxon>Micrococcales</taxon>
        <taxon>Ruaniaceae</taxon>
        <taxon>Occultella</taxon>
    </lineage>
</organism>
<proteinExistence type="predicted"/>
<gene>
    <name evidence="1" type="ORF">HALOF300_00063</name>
</gene>
<dbReference type="AlphaFoldDB" id="A0A7M4DD74"/>
<evidence type="ECO:0008006" key="3">
    <source>
        <dbReference type="Google" id="ProtNLM"/>
    </source>
</evidence>
<dbReference type="InterPro" id="IPR011008">
    <property type="entry name" value="Dimeric_a/b-barrel"/>
</dbReference>
<dbReference type="SUPFAM" id="SSF54909">
    <property type="entry name" value="Dimeric alpha+beta barrel"/>
    <property type="match status" value="1"/>
</dbReference>
<dbReference type="EMBL" id="CACRYJ010000004">
    <property type="protein sequence ID" value="VZO34793.1"/>
    <property type="molecule type" value="Genomic_DNA"/>
</dbReference>
<accession>A0A7M4DD74</accession>
<reference evidence="1 2" key="1">
    <citation type="submission" date="2019-11" db="EMBL/GenBank/DDBJ databases">
        <authorList>
            <person name="Criscuolo A."/>
        </authorList>
    </citation>
    <scope>NUCLEOTIDE SEQUENCE [LARGE SCALE GENOMIC DNA]</scope>
    <source>
        <strain evidence="1">CIP111667</strain>
    </source>
</reference>